<dbReference type="InterPro" id="IPR000873">
    <property type="entry name" value="AMP-dep_synth/lig_dom"/>
</dbReference>
<evidence type="ECO:0000259" key="8">
    <source>
        <dbReference type="Pfam" id="PF00501"/>
    </source>
</evidence>
<dbReference type="AlphaFoldDB" id="A0A8B7ZZ59"/>
<evidence type="ECO:0000256" key="3">
    <source>
        <dbReference type="ARBA" id="ARBA00022832"/>
    </source>
</evidence>
<evidence type="ECO:0000313" key="12">
    <source>
        <dbReference type="RefSeq" id="XP_022110809.1"/>
    </source>
</evidence>
<dbReference type="EC" id="6.2.1.3" evidence="4"/>
<evidence type="ECO:0000256" key="2">
    <source>
        <dbReference type="ARBA" id="ARBA00022598"/>
    </source>
</evidence>
<dbReference type="Proteomes" id="UP000694845">
    <property type="component" value="Unplaced"/>
</dbReference>
<dbReference type="RefSeq" id="XP_022110809.1">
    <property type="nucleotide sequence ID" value="XM_022255117.1"/>
</dbReference>
<keyword evidence="3" id="KW-0443">Lipid metabolism</keyword>
<reference evidence="11 12" key="1">
    <citation type="submission" date="2025-04" db="UniProtKB">
        <authorList>
            <consortium name="RefSeq"/>
        </authorList>
    </citation>
    <scope>IDENTIFICATION</scope>
</reference>
<keyword evidence="3" id="KW-0276">Fatty acid metabolism</keyword>
<dbReference type="GO" id="GO:0004467">
    <property type="term" value="F:long-chain fatty acid-CoA ligase activity"/>
    <property type="evidence" value="ECO:0007669"/>
    <property type="project" value="UniProtKB-EC"/>
</dbReference>
<dbReference type="PANTHER" id="PTHR43107">
    <property type="entry name" value="LONG-CHAIN FATTY ACID TRANSPORT PROTEIN"/>
    <property type="match status" value="1"/>
</dbReference>
<dbReference type="OMA" id="IEMGIPC"/>
<dbReference type="RefSeq" id="XP_022110808.1">
    <property type="nucleotide sequence ID" value="XM_022255116.1"/>
</dbReference>
<dbReference type="Pfam" id="PF13193">
    <property type="entry name" value="AMP-binding_C"/>
    <property type="match status" value="1"/>
</dbReference>
<dbReference type="GO" id="GO:0005789">
    <property type="term" value="C:endoplasmic reticulum membrane"/>
    <property type="evidence" value="ECO:0007669"/>
    <property type="project" value="TreeGrafter"/>
</dbReference>
<dbReference type="GO" id="GO:0005324">
    <property type="term" value="F:long-chain fatty acid transmembrane transporter activity"/>
    <property type="evidence" value="ECO:0007669"/>
    <property type="project" value="TreeGrafter"/>
</dbReference>
<evidence type="ECO:0000313" key="11">
    <source>
        <dbReference type="RefSeq" id="XP_022110808.1"/>
    </source>
</evidence>
<evidence type="ECO:0000256" key="5">
    <source>
        <dbReference type="ARBA" id="ARBA00036527"/>
    </source>
</evidence>
<comment type="catalytic activity">
    <reaction evidence="7">
        <text>tetracosanoate + ATP + CoA = tetracosanoyl-CoA + AMP + diphosphate</text>
        <dbReference type="Rhea" id="RHEA:33639"/>
        <dbReference type="ChEBI" id="CHEBI:30616"/>
        <dbReference type="ChEBI" id="CHEBI:31014"/>
        <dbReference type="ChEBI" id="CHEBI:33019"/>
        <dbReference type="ChEBI" id="CHEBI:57287"/>
        <dbReference type="ChEBI" id="CHEBI:65052"/>
        <dbReference type="ChEBI" id="CHEBI:456215"/>
    </reaction>
    <physiologicalReaction direction="left-to-right" evidence="7">
        <dbReference type="Rhea" id="RHEA:33640"/>
    </physiologicalReaction>
</comment>
<dbReference type="PROSITE" id="PS00455">
    <property type="entry name" value="AMP_BINDING"/>
    <property type="match status" value="1"/>
</dbReference>
<name>A0A8B7ZZ59_ACAPL</name>
<dbReference type="InterPro" id="IPR025110">
    <property type="entry name" value="AMP-bd_C"/>
</dbReference>
<comment type="similarity">
    <text evidence="1">Belongs to the ATP-dependent AMP-binding enzyme family.</text>
</comment>
<dbReference type="InterPro" id="IPR042099">
    <property type="entry name" value="ANL_N_sf"/>
</dbReference>
<evidence type="ECO:0000256" key="4">
    <source>
        <dbReference type="ARBA" id="ARBA00026121"/>
    </source>
</evidence>
<organism evidence="10 11">
    <name type="scientific">Acanthaster planci</name>
    <name type="common">Crown-of-thorns starfish</name>
    <dbReference type="NCBI Taxonomy" id="133434"/>
    <lineage>
        <taxon>Eukaryota</taxon>
        <taxon>Metazoa</taxon>
        <taxon>Echinodermata</taxon>
        <taxon>Eleutherozoa</taxon>
        <taxon>Asterozoa</taxon>
        <taxon>Asteroidea</taxon>
        <taxon>Valvatacea</taxon>
        <taxon>Valvatida</taxon>
        <taxon>Acanthasteridae</taxon>
        <taxon>Acanthaster</taxon>
    </lineage>
</organism>
<dbReference type="InterPro" id="IPR045851">
    <property type="entry name" value="AMP-bd_C_sf"/>
</dbReference>
<dbReference type="KEGG" id="aplc:110990229"/>
<dbReference type="SUPFAM" id="SSF56801">
    <property type="entry name" value="Acetyl-CoA synthetase-like"/>
    <property type="match status" value="1"/>
</dbReference>
<keyword evidence="10" id="KW-1185">Reference proteome</keyword>
<dbReference type="Pfam" id="PF00501">
    <property type="entry name" value="AMP-binding"/>
    <property type="match status" value="1"/>
</dbReference>
<comment type="catalytic activity">
    <reaction evidence="5">
        <text>a very long-chain fatty acid + ATP + CoA = a very long-chain fatty acyl-CoA + AMP + diphosphate</text>
        <dbReference type="Rhea" id="RHEA:54536"/>
        <dbReference type="ChEBI" id="CHEBI:30616"/>
        <dbReference type="ChEBI" id="CHEBI:33019"/>
        <dbReference type="ChEBI" id="CHEBI:57287"/>
        <dbReference type="ChEBI" id="CHEBI:58950"/>
        <dbReference type="ChEBI" id="CHEBI:138261"/>
        <dbReference type="ChEBI" id="CHEBI:456215"/>
    </reaction>
    <physiologicalReaction direction="left-to-right" evidence="5">
        <dbReference type="Rhea" id="RHEA:54537"/>
    </physiologicalReaction>
</comment>
<gene>
    <name evidence="11 12" type="primary">LOC110990229</name>
</gene>
<dbReference type="GO" id="GO:0005886">
    <property type="term" value="C:plasma membrane"/>
    <property type="evidence" value="ECO:0007669"/>
    <property type="project" value="TreeGrafter"/>
</dbReference>
<dbReference type="InterPro" id="IPR020845">
    <property type="entry name" value="AMP-binding_CS"/>
</dbReference>
<dbReference type="Gene3D" id="3.30.300.30">
    <property type="match status" value="1"/>
</dbReference>
<dbReference type="GO" id="GO:0044539">
    <property type="term" value="P:long-chain fatty acid import into cell"/>
    <property type="evidence" value="ECO:0007669"/>
    <property type="project" value="TreeGrafter"/>
</dbReference>
<evidence type="ECO:0000259" key="9">
    <source>
        <dbReference type="Pfam" id="PF13193"/>
    </source>
</evidence>
<sequence>MSDTPINRRLLGAAAAIIAGLPVAVAGFLRLKYGRTVFADLVAFQKEQQQKKEVEALVEQNFKVIDFFEAHVKQTPDKEFVLHKDELLTYGELDRQANQLAHFVQQSEVAACMETVAIFIRNEPSFVVSWLAFAKLGLRIALINYNLKGRGLLYSIKACNVKMIACGNDKRLVQALADLMPELQAFGVKVWVVGKDLDEGLPLGMIPVDVKTLKERSDPIPRSVRDQQPVLDDSLYIFTSGTTGFPKAARVPHTRQLSGSFFQAALGLTKDDVVYVCLPLYHSMGFTVGLQNVIRVGGTVVISDFSAQRFWDEVRRYRATVILYIGETCRYLMAQQQRVDDGKYDHKVRYAVGLGLSSDIWEEFQKRFNIGRIVEFYGATDGTHTTTNLEGKLGSVGRYPLVYKVLQNAIVLVQCDIETAQPLRSPNGKCILTPPGEMGLMLFRLVDVSHFHGYVSEASTLKKLVRDVKKNGDLFFNTGDLMVQDKDGYLYFKDRLGDTFRWKSENVATREVAHVLNQYSGIQESNVYGVKVPGCDGRAGMAAVVFKEGHQLDPKAFFDHVFRSLPLFACPKFLRIIKKMDITGTFKHKKTNLAREGFDPNVISDPLFFVDDEKKTYAPLDKETFQKILVGKAKL</sequence>
<feature type="domain" description="AMP-binding enzyme C-terminal" evidence="9">
    <location>
        <begin position="511"/>
        <end position="587"/>
    </location>
</feature>
<dbReference type="GeneID" id="110990229"/>
<dbReference type="PANTHER" id="PTHR43107:SF22">
    <property type="entry name" value="VERY LONG-CHAIN ACYL-COA SYNTHETASE"/>
    <property type="match status" value="1"/>
</dbReference>
<protein>
    <recommendedName>
        <fullName evidence="4">long-chain-fatty-acid--CoA ligase</fullName>
        <ecNumber evidence="4">6.2.1.3</ecNumber>
    </recommendedName>
    <alternativeName>
        <fullName evidence="6">Long-chain-fatty-acid--CoA ligase</fullName>
    </alternativeName>
</protein>
<dbReference type="FunFam" id="3.30.300.30:FF:000002">
    <property type="entry name" value="Long-chain fatty acid transport protein 1"/>
    <property type="match status" value="1"/>
</dbReference>
<evidence type="ECO:0000256" key="6">
    <source>
        <dbReference type="ARBA" id="ARBA00041297"/>
    </source>
</evidence>
<proteinExistence type="inferred from homology"/>
<evidence type="ECO:0000313" key="10">
    <source>
        <dbReference type="Proteomes" id="UP000694845"/>
    </source>
</evidence>
<keyword evidence="2" id="KW-0436">Ligase</keyword>
<evidence type="ECO:0000256" key="7">
    <source>
        <dbReference type="ARBA" id="ARBA00048666"/>
    </source>
</evidence>
<dbReference type="Gene3D" id="3.40.50.12780">
    <property type="entry name" value="N-terminal domain of ligase-like"/>
    <property type="match status" value="1"/>
</dbReference>
<evidence type="ECO:0000256" key="1">
    <source>
        <dbReference type="ARBA" id="ARBA00006432"/>
    </source>
</evidence>
<feature type="domain" description="AMP-dependent synthetase/ligase" evidence="8">
    <location>
        <begin position="68"/>
        <end position="398"/>
    </location>
</feature>
<dbReference type="OrthoDB" id="288590at2759"/>
<accession>A0A8B7ZZ59</accession>